<feature type="compositionally biased region" description="Pro residues" evidence="2">
    <location>
        <begin position="381"/>
        <end position="391"/>
    </location>
</feature>
<dbReference type="EMBL" id="GL379835">
    <property type="protein sequence ID" value="EGT51792.1"/>
    <property type="molecule type" value="Genomic_DNA"/>
</dbReference>
<sequence length="524" mass="61311">MPRISNRRKALRIRLALARKRAEEIRKEKKAMKEAIESGLLKELINTIPREQPRNAHGRLFNFQVKPSQEQAEDLSMVLSKSLAAKRRNLALARRRKQEIEEERKAIREAIKSGRLVLNVPLDTLPEWVRNDVVEDDIKLEPNEEVSTDSSMIRRQMTPMSAYEVAIQREKRQKARMNEIKEAISRAPFLRHEPIHAFPQYSSNGEFVYDEDIKLEPVEGMNSSMGSTSKAERDAERQKILELSRIRREQNREESKAIENGKLFSIYEREAIEEAAQQRQLFYMDSSDLRSEHPEDLESEESVKLEDIDEDPSTDPFVTTMAKLSKFRGKMRKNAEHARQKKREAVEIQRLRWVELMKQKSIINGNIAHDHCYLARFQPSTNPPADQPPSLAPQTTTSKSYREERNRREYEKRLNEEAAARVEAIRRATVQRILHQGEQMMYAQTNPEFFNNIASAARPLPNQVTARNTMLEGLESERRRSEVVREPKVQWLEEKDSAQEVVPELKIEVKEEIEYEMAENLYYY</sequence>
<evidence type="ECO:0000313" key="4">
    <source>
        <dbReference type="Proteomes" id="UP000008068"/>
    </source>
</evidence>
<evidence type="ECO:0000313" key="3">
    <source>
        <dbReference type="EMBL" id="EGT51792.1"/>
    </source>
</evidence>
<feature type="region of interest" description="Disordered" evidence="2">
    <location>
        <begin position="378"/>
        <end position="412"/>
    </location>
</feature>
<evidence type="ECO:0000256" key="1">
    <source>
        <dbReference type="SAM" id="Coils"/>
    </source>
</evidence>
<feature type="compositionally biased region" description="Basic and acidic residues" evidence="2">
    <location>
        <begin position="400"/>
        <end position="412"/>
    </location>
</feature>
<feature type="compositionally biased region" description="Basic and acidic residues" evidence="2">
    <location>
        <begin position="288"/>
        <end position="306"/>
    </location>
</feature>
<dbReference type="Proteomes" id="UP000008068">
    <property type="component" value="Unassembled WGS sequence"/>
</dbReference>
<feature type="coiled-coil region" evidence="1">
    <location>
        <begin position="8"/>
        <end position="35"/>
    </location>
</feature>
<organism evidence="4">
    <name type="scientific">Caenorhabditis brenneri</name>
    <name type="common">Nematode worm</name>
    <dbReference type="NCBI Taxonomy" id="135651"/>
    <lineage>
        <taxon>Eukaryota</taxon>
        <taxon>Metazoa</taxon>
        <taxon>Ecdysozoa</taxon>
        <taxon>Nematoda</taxon>
        <taxon>Chromadorea</taxon>
        <taxon>Rhabditida</taxon>
        <taxon>Rhabditina</taxon>
        <taxon>Rhabditomorpha</taxon>
        <taxon>Rhabditoidea</taxon>
        <taxon>Rhabditidae</taxon>
        <taxon>Peloderinae</taxon>
        <taxon>Caenorhabditis</taxon>
    </lineage>
</organism>
<feature type="coiled-coil region" evidence="1">
    <location>
        <begin position="83"/>
        <end position="110"/>
    </location>
</feature>
<keyword evidence="4" id="KW-1185">Reference proteome</keyword>
<name>G0N3T8_CAEBE</name>
<dbReference type="AlphaFoldDB" id="G0N3T8"/>
<proteinExistence type="predicted"/>
<feature type="region of interest" description="Disordered" evidence="2">
    <location>
        <begin position="288"/>
        <end position="317"/>
    </location>
</feature>
<dbReference type="HOGENOM" id="CLU_519949_0_0_1"/>
<reference evidence="4" key="1">
    <citation type="submission" date="2011-07" db="EMBL/GenBank/DDBJ databases">
        <authorList>
            <consortium name="Caenorhabditis brenneri Sequencing and Analysis Consortium"/>
            <person name="Wilson R.K."/>
        </authorList>
    </citation>
    <scope>NUCLEOTIDE SEQUENCE [LARGE SCALE GENOMIC DNA]</scope>
    <source>
        <strain evidence="4">PB2801</strain>
    </source>
</reference>
<protein>
    <submittedName>
        <fullName evidence="3">Uncharacterized protein</fullName>
    </submittedName>
</protein>
<keyword evidence="1" id="KW-0175">Coiled coil</keyword>
<gene>
    <name evidence="3" type="ORF">CAEBREN_16417</name>
</gene>
<evidence type="ECO:0000256" key="2">
    <source>
        <dbReference type="SAM" id="MobiDB-lite"/>
    </source>
</evidence>
<accession>G0N3T8</accession>
<dbReference type="InParanoid" id="G0N3T8"/>